<keyword evidence="1" id="KW-0472">Membrane</keyword>
<evidence type="ECO:0000313" key="3">
    <source>
        <dbReference type="Proteomes" id="UP000270471"/>
    </source>
</evidence>
<organism evidence="2 3">
    <name type="scientific">Streptomyces shenzhenensis</name>
    <dbReference type="NCBI Taxonomy" id="943815"/>
    <lineage>
        <taxon>Bacteria</taxon>
        <taxon>Bacillati</taxon>
        <taxon>Actinomycetota</taxon>
        <taxon>Actinomycetes</taxon>
        <taxon>Kitasatosporales</taxon>
        <taxon>Streptomycetaceae</taxon>
        <taxon>Streptomyces</taxon>
    </lineage>
</organism>
<sequence>MITFRRILTWTATPAGVGAALLVGRTYPGGWGVAALVAVAGAVISTIAALLPQESEHRRDVWRAWFHHRERMARLRLAAVEARSGSTRRADDHEPSG</sequence>
<feature type="transmembrane region" description="Helical" evidence="1">
    <location>
        <begin position="30"/>
        <end position="51"/>
    </location>
</feature>
<evidence type="ECO:0000313" key="2">
    <source>
        <dbReference type="EMBL" id="RMB80382.1"/>
    </source>
</evidence>
<dbReference type="EMBL" id="PENI01000043">
    <property type="protein sequence ID" value="RMB80382.1"/>
    <property type="molecule type" value="Genomic_DNA"/>
</dbReference>
<protein>
    <submittedName>
        <fullName evidence="2">Uncharacterized protein</fullName>
    </submittedName>
</protein>
<reference evidence="2 3" key="1">
    <citation type="submission" date="2017-11" db="EMBL/GenBank/DDBJ databases">
        <title>Draft genome of actinobacteria isolated from guarana (Paullinia cupana (Mart.) Ducke.</title>
        <authorList>
            <person name="Siqueira K.A."/>
            <person name="Liotti R.G."/>
            <person name="Mendes T.A.O."/>
            <person name="Soares M.A."/>
        </authorList>
    </citation>
    <scope>NUCLEOTIDE SEQUENCE [LARGE SCALE GENOMIC DNA]</scope>
    <source>
        <strain evidence="2 3">193</strain>
    </source>
</reference>
<comment type="caution">
    <text evidence="2">The sequence shown here is derived from an EMBL/GenBank/DDBJ whole genome shotgun (WGS) entry which is preliminary data.</text>
</comment>
<keyword evidence="3" id="KW-1185">Reference proteome</keyword>
<keyword evidence="1" id="KW-1133">Transmembrane helix</keyword>
<dbReference type="AlphaFoldDB" id="A0A3M0HX93"/>
<proteinExistence type="predicted"/>
<evidence type="ECO:0000256" key="1">
    <source>
        <dbReference type="SAM" id="Phobius"/>
    </source>
</evidence>
<name>A0A3M0HX93_9ACTN</name>
<feature type="transmembrane region" description="Helical" evidence="1">
    <location>
        <begin position="7"/>
        <end position="24"/>
    </location>
</feature>
<keyword evidence="1" id="KW-0812">Transmembrane</keyword>
<gene>
    <name evidence="2" type="ORF">CTZ28_40440</name>
</gene>
<accession>A0A3M0HX93</accession>
<dbReference type="Proteomes" id="UP000270471">
    <property type="component" value="Unassembled WGS sequence"/>
</dbReference>